<evidence type="ECO:0000313" key="13">
    <source>
        <dbReference type="Proteomes" id="UP000031465"/>
    </source>
</evidence>
<sequence>MRLLMKTALMGKQHRFLIILTILSMIFLTIASQLEVIALGVITRKGPDFFELFAPMKDGKLQRQTEVSWKQMQDRWVEIEGPERDTITLQDTIHFLNQHTGTNQNLVEKVIKSLDYFIPVSSSLKALAFFIVIVALFKALSLFSQRFTARLVAIRVSRDLRQAYFEHIQSLPMTFYQKHHIGSLSSRVVGDASLVAEALNACLVNYLQTPFTVFTTLTLCFYTSWQLSLIIFFGFPLIVFPIIFLAKKVKKISKQIQKNQEIFSSVLIDFLAGIQTVKVFAMEEFSLKKYREQNGKMAALEQKSARYDLSSRPIVHTIGMFFLATALLYGLYILQLNVSDVLVYCGLLYVFYEPIKKFAEENTHIQKGIAAAERMQEVLHVQPQIKNQDGALELNHVEETIEFDQVWFRYDSKWVLRGVSFTIQKGQTVALVGPTGSGKSTIAQLLPRLYDIEKGEIRIDGHSLTAYTQKSLREQMAFVPQKPFLFLDTVAENISFGRPFSPLDIQEAAKLAHADEFIQQLSEGYQTELSEAGKNLSGGQQQRLAIARALVKKAPILIMDEATSALDALSEAHIKSALNQQRGKITQIIIAHRLSTIEDADKIIYLENGEKIAEGTKDELLHCCPSFRKMWDVMYTQRSEKPVQTH</sequence>
<dbReference type="InterPro" id="IPR027417">
    <property type="entry name" value="P-loop_NTPase"/>
</dbReference>
<evidence type="ECO:0000256" key="5">
    <source>
        <dbReference type="ARBA" id="ARBA00022741"/>
    </source>
</evidence>
<dbReference type="EMBL" id="JSAN01000092">
    <property type="protein sequence ID" value="KIC71383.1"/>
    <property type="molecule type" value="Genomic_DNA"/>
</dbReference>
<comment type="subcellular location">
    <subcellularLocation>
        <location evidence="1">Cell membrane</location>
        <topology evidence="1">Multi-pass membrane protein</topology>
    </subcellularLocation>
</comment>
<evidence type="ECO:0000256" key="6">
    <source>
        <dbReference type="ARBA" id="ARBA00022840"/>
    </source>
</evidence>
<evidence type="ECO:0000256" key="8">
    <source>
        <dbReference type="ARBA" id="ARBA00023136"/>
    </source>
</evidence>
<accession>A0A0C1H922</accession>
<dbReference type="Pfam" id="PF00664">
    <property type="entry name" value="ABC_membrane"/>
    <property type="match status" value="1"/>
</dbReference>
<keyword evidence="8 9" id="KW-0472">Membrane</keyword>
<dbReference type="PROSITE" id="PS50893">
    <property type="entry name" value="ABC_TRANSPORTER_2"/>
    <property type="match status" value="1"/>
</dbReference>
<keyword evidence="3" id="KW-1003">Cell membrane</keyword>
<dbReference type="InterPro" id="IPR011527">
    <property type="entry name" value="ABC1_TM_dom"/>
</dbReference>
<evidence type="ECO:0000256" key="9">
    <source>
        <dbReference type="SAM" id="Phobius"/>
    </source>
</evidence>
<keyword evidence="12" id="KW-0378">Hydrolase</keyword>
<feature type="domain" description="ABC transmembrane type-1" evidence="11">
    <location>
        <begin position="104"/>
        <end position="367"/>
    </location>
</feature>
<dbReference type="GO" id="GO:0005524">
    <property type="term" value="F:ATP binding"/>
    <property type="evidence" value="ECO:0007669"/>
    <property type="project" value="UniProtKB-KW"/>
</dbReference>
<dbReference type="Gene3D" id="3.40.50.300">
    <property type="entry name" value="P-loop containing nucleotide triphosphate hydrolases"/>
    <property type="match status" value="1"/>
</dbReference>
<proteinExistence type="predicted"/>
<dbReference type="AlphaFoldDB" id="A0A0C1H922"/>
<dbReference type="GO" id="GO:0005886">
    <property type="term" value="C:plasma membrane"/>
    <property type="evidence" value="ECO:0007669"/>
    <property type="project" value="UniProtKB-SubCell"/>
</dbReference>
<feature type="domain" description="ABC transporter" evidence="10">
    <location>
        <begin position="401"/>
        <end position="633"/>
    </location>
</feature>
<evidence type="ECO:0000259" key="10">
    <source>
        <dbReference type="PROSITE" id="PS50893"/>
    </source>
</evidence>
<keyword evidence="4 9" id="KW-0812">Transmembrane</keyword>
<name>A0A0C1H922_9BACT</name>
<keyword evidence="2" id="KW-0813">Transport</keyword>
<dbReference type="EC" id="3.6.3.-" evidence="12"/>
<dbReference type="CDD" id="cd18552">
    <property type="entry name" value="ABC_6TM_MsbA_like"/>
    <property type="match status" value="1"/>
</dbReference>
<feature type="transmembrane region" description="Helical" evidence="9">
    <location>
        <begin position="227"/>
        <end position="246"/>
    </location>
</feature>
<comment type="caution">
    <text evidence="12">The sequence shown here is derived from an EMBL/GenBank/DDBJ whole genome shotgun (WGS) entry which is preliminary data.</text>
</comment>
<dbReference type="SMART" id="SM00382">
    <property type="entry name" value="AAA"/>
    <property type="match status" value="1"/>
</dbReference>
<evidence type="ECO:0000256" key="4">
    <source>
        <dbReference type="ARBA" id="ARBA00022692"/>
    </source>
</evidence>
<dbReference type="InterPro" id="IPR039421">
    <property type="entry name" value="Type_1_exporter"/>
</dbReference>
<dbReference type="PANTHER" id="PTHR24221">
    <property type="entry name" value="ATP-BINDING CASSETTE SUB-FAMILY B"/>
    <property type="match status" value="1"/>
</dbReference>
<evidence type="ECO:0000256" key="2">
    <source>
        <dbReference type="ARBA" id="ARBA00022448"/>
    </source>
</evidence>
<dbReference type="FunFam" id="3.40.50.300:FF:000221">
    <property type="entry name" value="Multidrug ABC transporter ATP-binding protein"/>
    <property type="match status" value="1"/>
</dbReference>
<evidence type="ECO:0000256" key="1">
    <source>
        <dbReference type="ARBA" id="ARBA00004651"/>
    </source>
</evidence>
<dbReference type="SUPFAM" id="SSF90123">
    <property type="entry name" value="ABC transporter transmembrane region"/>
    <property type="match status" value="1"/>
</dbReference>
<dbReference type="PROSITE" id="PS00211">
    <property type="entry name" value="ABC_TRANSPORTER_1"/>
    <property type="match status" value="1"/>
</dbReference>
<evidence type="ECO:0000256" key="3">
    <source>
        <dbReference type="ARBA" id="ARBA00022475"/>
    </source>
</evidence>
<dbReference type="PATRIC" id="fig|362787.3.peg.1455"/>
<dbReference type="InterPro" id="IPR003439">
    <property type="entry name" value="ABC_transporter-like_ATP-bd"/>
</dbReference>
<dbReference type="InterPro" id="IPR003593">
    <property type="entry name" value="AAA+_ATPase"/>
</dbReference>
<dbReference type="PROSITE" id="PS50929">
    <property type="entry name" value="ABC_TM1F"/>
    <property type="match status" value="1"/>
</dbReference>
<evidence type="ECO:0000259" key="11">
    <source>
        <dbReference type="PROSITE" id="PS50929"/>
    </source>
</evidence>
<dbReference type="Gene3D" id="1.20.1560.10">
    <property type="entry name" value="ABC transporter type 1, transmembrane domain"/>
    <property type="match status" value="1"/>
</dbReference>
<dbReference type="PANTHER" id="PTHR24221:SF654">
    <property type="entry name" value="ATP-BINDING CASSETTE SUB-FAMILY B MEMBER 6"/>
    <property type="match status" value="1"/>
</dbReference>
<feature type="transmembrane region" description="Helical" evidence="9">
    <location>
        <begin position="116"/>
        <end position="137"/>
    </location>
</feature>
<reference evidence="12 13" key="1">
    <citation type="journal article" date="2014" name="Mol. Biol. Evol.">
        <title>Massive expansion of Ubiquitination-related gene families within the Chlamydiae.</title>
        <authorList>
            <person name="Domman D."/>
            <person name="Collingro A."/>
            <person name="Lagkouvardos I."/>
            <person name="Gehre L."/>
            <person name="Weinmaier T."/>
            <person name="Rattei T."/>
            <person name="Subtil A."/>
            <person name="Horn M."/>
        </authorList>
    </citation>
    <scope>NUCLEOTIDE SEQUENCE [LARGE SCALE GENOMIC DNA]</scope>
    <source>
        <strain evidence="12 13">EI2</strain>
    </source>
</reference>
<evidence type="ECO:0000256" key="7">
    <source>
        <dbReference type="ARBA" id="ARBA00022989"/>
    </source>
</evidence>
<dbReference type="Proteomes" id="UP000031465">
    <property type="component" value="Unassembled WGS sequence"/>
</dbReference>
<dbReference type="InterPro" id="IPR017871">
    <property type="entry name" value="ABC_transporter-like_CS"/>
</dbReference>
<keyword evidence="7 9" id="KW-1133">Transmembrane helix</keyword>
<dbReference type="InterPro" id="IPR036640">
    <property type="entry name" value="ABC1_TM_sf"/>
</dbReference>
<dbReference type="GO" id="GO:0016887">
    <property type="term" value="F:ATP hydrolysis activity"/>
    <property type="evidence" value="ECO:0007669"/>
    <property type="project" value="InterPro"/>
</dbReference>
<dbReference type="SUPFAM" id="SSF52540">
    <property type="entry name" value="P-loop containing nucleoside triphosphate hydrolases"/>
    <property type="match status" value="1"/>
</dbReference>
<dbReference type="RefSeq" id="WP_039359269.1">
    <property type="nucleotide sequence ID" value="NZ_JSAN01000092.1"/>
</dbReference>
<organism evidence="12 13">
    <name type="scientific">Candidatus Protochlamydia amoebophila</name>
    <dbReference type="NCBI Taxonomy" id="362787"/>
    <lineage>
        <taxon>Bacteria</taxon>
        <taxon>Pseudomonadati</taxon>
        <taxon>Chlamydiota</taxon>
        <taxon>Chlamydiia</taxon>
        <taxon>Parachlamydiales</taxon>
        <taxon>Parachlamydiaceae</taxon>
        <taxon>Candidatus Protochlamydia</taxon>
    </lineage>
</organism>
<dbReference type="GO" id="GO:0034040">
    <property type="term" value="F:ATPase-coupled lipid transmembrane transporter activity"/>
    <property type="evidence" value="ECO:0007669"/>
    <property type="project" value="TreeGrafter"/>
</dbReference>
<keyword evidence="6 12" id="KW-0067">ATP-binding</keyword>
<feature type="transmembrane region" description="Helical" evidence="9">
    <location>
        <begin position="313"/>
        <end position="334"/>
    </location>
</feature>
<dbReference type="Pfam" id="PF00005">
    <property type="entry name" value="ABC_tran"/>
    <property type="match status" value="1"/>
</dbReference>
<dbReference type="GO" id="GO:0140359">
    <property type="term" value="F:ABC-type transporter activity"/>
    <property type="evidence" value="ECO:0007669"/>
    <property type="project" value="InterPro"/>
</dbReference>
<gene>
    <name evidence="12" type="primary">msbA</name>
    <name evidence="12" type="ORF">DB44_DT00180</name>
</gene>
<protein>
    <submittedName>
        <fullName evidence="12">Lipid A export ATP-binding/permease protein MsbA</fullName>
        <ecNumber evidence="12">3.6.3.-</ecNumber>
    </submittedName>
</protein>
<evidence type="ECO:0000313" key="12">
    <source>
        <dbReference type="EMBL" id="KIC71383.1"/>
    </source>
</evidence>
<keyword evidence="5" id="KW-0547">Nucleotide-binding</keyword>